<dbReference type="VEuPathDB" id="FungiDB:MGYG_06793"/>
<dbReference type="RefSeq" id="XP_003170802.1">
    <property type="nucleotide sequence ID" value="XM_003170754.1"/>
</dbReference>
<gene>
    <name evidence="1" type="ORF">MGYG_06793</name>
</gene>
<sequence>MAYDDPKKSSRSLDDIPCFPKNYILGSYPVMHSKLLDGIILAITATSVDSRGSPVPRPFPGTACSHSDKAKDGFPGINITLSLDGSLYGQAVFPVGRL</sequence>
<dbReference type="GeneID" id="10026045"/>
<accession>E4V179</accession>
<dbReference type="EMBL" id="DS989827">
    <property type="protein sequence ID" value="EFR03794.1"/>
    <property type="molecule type" value="Genomic_DNA"/>
</dbReference>
<reference evidence="2" key="1">
    <citation type="journal article" date="2012" name="MBio">
        <title>Comparative genome analysis of Trichophyton rubrum and related dermatophytes reveals candidate genes involved in infection.</title>
        <authorList>
            <person name="Martinez D.A."/>
            <person name="Oliver B.G."/>
            <person name="Graeser Y."/>
            <person name="Goldberg J.M."/>
            <person name="Li W."/>
            <person name="Martinez-Rossi N.M."/>
            <person name="Monod M."/>
            <person name="Shelest E."/>
            <person name="Barton R.C."/>
            <person name="Birch E."/>
            <person name="Brakhage A.A."/>
            <person name="Chen Z."/>
            <person name="Gurr S.J."/>
            <person name="Heiman D."/>
            <person name="Heitman J."/>
            <person name="Kosti I."/>
            <person name="Rossi A."/>
            <person name="Saif S."/>
            <person name="Samalova M."/>
            <person name="Saunders C.W."/>
            <person name="Shea T."/>
            <person name="Summerbell R.C."/>
            <person name="Xu J."/>
            <person name="Young S."/>
            <person name="Zeng Q."/>
            <person name="Birren B.W."/>
            <person name="Cuomo C.A."/>
            <person name="White T.C."/>
        </authorList>
    </citation>
    <scope>NUCLEOTIDE SEQUENCE [LARGE SCALE GENOMIC DNA]</scope>
    <source>
        <strain evidence="2">ATCC MYA-4604 / CBS 118893</strain>
    </source>
</reference>
<evidence type="ECO:0000313" key="1">
    <source>
        <dbReference type="EMBL" id="EFR03794.1"/>
    </source>
</evidence>
<proteinExistence type="predicted"/>
<protein>
    <submittedName>
        <fullName evidence="1">Uncharacterized protein</fullName>
    </submittedName>
</protein>
<name>E4V179_ARTGP</name>
<dbReference type="InParanoid" id="E4V179"/>
<organism evidence="2">
    <name type="scientific">Arthroderma gypseum (strain ATCC MYA-4604 / CBS 118893)</name>
    <name type="common">Microsporum gypseum</name>
    <dbReference type="NCBI Taxonomy" id="535722"/>
    <lineage>
        <taxon>Eukaryota</taxon>
        <taxon>Fungi</taxon>
        <taxon>Dikarya</taxon>
        <taxon>Ascomycota</taxon>
        <taxon>Pezizomycotina</taxon>
        <taxon>Eurotiomycetes</taxon>
        <taxon>Eurotiomycetidae</taxon>
        <taxon>Onygenales</taxon>
        <taxon>Arthrodermataceae</taxon>
        <taxon>Nannizzia</taxon>
    </lineage>
</organism>
<dbReference type="AlphaFoldDB" id="E4V179"/>
<evidence type="ECO:0000313" key="2">
    <source>
        <dbReference type="Proteomes" id="UP000002669"/>
    </source>
</evidence>
<keyword evidence="2" id="KW-1185">Reference proteome</keyword>
<dbReference type="HOGENOM" id="CLU_2333222_0_0_1"/>
<dbReference type="Proteomes" id="UP000002669">
    <property type="component" value="Unassembled WGS sequence"/>
</dbReference>